<dbReference type="EMBL" id="CAJVPV010004787">
    <property type="protein sequence ID" value="CAG8579035.1"/>
    <property type="molecule type" value="Genomic_DNA"/>
</dbReference>
<name>A0A9N9BS63_9GLOM</name>
<sequence length="257" mass="30357">MFKKITFAKKHEKFVPYDKYHSKLTTLKNLRTTYHRLLKSHTKLKKKIEKYEHILISITNIFKDESSIINNELTSQHDPAETVEDIRNSNESIHIEDKSTQYIETNDKENNTNESTQHNISEAIYITDDESIQSNINEMIYNTDKSIQSKDEIKYINNPIQLVTDDENYIDESINRLIHNTEKPTHTDFTETNMIKYTNESIQSNLNFNNESIQSDPTKLYKINNIHNNYINQQNITELFDIYGNILYIISIINKNQ</sequence>
<keyword evidence="2" id="KW-1185">Reference proteome</keyword>
<reference evidence="1" key="1">
    <citation type="submission" date="2021-06" db="EMBL/GenBank/DDBJ databases">
        <authorList>
            <person name="Kallberg Y."/>
            <person name="Tangrot J."/>
            <person name="Rosling A."/>
        </authorList>
    </citation>
    <scope>NUCLEOTIDE SEQUENCE</scope>
    <source>
        <strain evidence="1">CL551</strain>
    </source>
</reference>
<gene>
    <name evidence="1" type="ORF">AMORRO_LOCUS6822</name>
</gene>
<organism evidence="1 2">
    <name type="scientific">Acaulospora morrowiae</name>
    <dbReference type="NCBI Taxonomy" id="94023"/>
    <lineage>
        <taxon>Eukaryota</taxon>
        <taxon>Fungi</taxon>
        <taxon>Fungi incertae sedis</taxon>
        <taxon>Mucoromycota</taxon>
        <taxon>Glomeromycotina</taxon>
        <taxon>Glomeromycetes</taxon>
        <taxon>Diversisporales</taxon>
        <taxon>Acaulosporaceae</taxon>
        <taxon>Acaulospora</taxon>
    </lineage>
</organism>
<accession>A0A9N9BS63</accession>
<dbReference type="AlphaFoldDB" id="A0A9N9BS63"/>
<evidence type="ECO:0000313" key="1">
    <source>
        <dbReference type="EMBL" id="CAG8579035.1"/>
    </source>
</evidence>
<protein>
    <submittedName>
        <fullName evidence="1">2834_t:CDS:1</fullName>
    </submittedName>
</protein>
<evidence type="ECO:0000313" key="2">
    <source>
        <dbReference type="Proteomes" id="UP000789342"/>
    </source>
</evidence>
<comment type="caution">
    <text evidence="1">The sequence shown here is derived from an EMBL/GenBank/DDBJ whole genome shotgun (WGS) entry which is preliminary data.</text>
</comment>
<dbReference type="Proteomes" id="UP000789342">
    <property type="component" value="Unassembled WGS sequence"/>
</dbReference>
<proteinExistence type="predicted"/>